<dbReference type="Gene3D" id="6.10.250.3360">
    <property type="match status" value="1"/>
</dbReference>
<dbReference type="AlphaFoldDB" id="A0A382CKW3"/>
<organism evidence="1">
    <name type="scientific">marine metagenome</name>
    <dbReference type="NCBI Taxonomy" id="408172"/>
    <lineage>
        <taxon>unclassified sequences</taxon>
        <taxon>metagenomes</taxon>
        <taxon>ecological metagenomes</taxon>
    </lineage>
</organism>
<gene>
    <name evidence="1" type="ORF">METZ01_LOCUS179333</name>
</gene>
<sequence length="51" mass="6008">MVNQATNPDYLPPVLDYAQKMPSWRMNHDEQTLIHMALTDRGVMTRTEPRH</sequence>
<dbReference type="EMBL" id="UINC01034909">
    <property type="protein sequence ID" value="SVB26479.1"/>
    <property type="molecule type" value="Genomic_DNA"/>
</dbReference>
<accession>A0A382CKW3</accession>
<reference evidence="1" key="1">
    <citation type="submission" date="2018-05" db="EMBL/GenBank/DDBJ databases">
        <authorList>
            <person name="Lanie J.A."/>
            <person name="Ng W.-L."/>
            <person name="Kazmierczak K.M."/>
            <person name="Andrzejewski T.M."/>
            <person name="Davidsen T.M."/>
            <person name="Wayne K.J."/>
            <person name="Tettelin H."/>
            <person name="Glass J.I."/>
            <person name="Rusch D."/>
            <person name="Podicherti R."/>
            <person name="Tsui H.-C.T."/>
            <person name="Winkler M.E."/>
        </authorList>
    </citation>
    <scope>NUCLEOTIDE SEQUENCE</scope>
</reference>
<proteinExistence type="predicted"/>
<protein>
    <submittedName>
        <fullName evidence="1">Uncharacterized protein</fullName>
    </submittedName>
</protein>
<name>A0A382CKW3_9ZZZZ</name>
<evidence type="ECO:0000313" key="1">
    <source>
        <dbReference type="EMBL" id="SVB26479.1"/>
    </source>
</evidence>